<gene>
    <name evidence="2" type="ordered locus">Dred_0538</name>
</gene>
<proteinExistence type="predicted"/>
<dbReference type="InterPro" id="IPR013422">
    <property type="entry name" value="CRISPR-assoc_prot_Cas5_N"/>
</dbReference>
<dbReference type="InterPro" id="IPR021124">
    <property type="entry name" value="CRISPR-assoc_prot_Cas5"/>
</dbReference>
<dbReference type="AlphaFoldDB" id="A4J1X9"/>
<keyword evidence="3" id="KW-1185">Reference proteome</keyword>
<evidence type="ECO:0000313" key="3">
    <source>
        <dbReference type="Proteomes" id="UP000001556"/>
    </source>
</evidence>
<name>A4J1X9_DESRM</name>
<dbReference type="GO" id="GO:0051607">
    <property type="term" value="P:defense response to virus"/>
    <property type="evidence" value="ECO:0007669"/>
    <property type="project" value="UniProtKB-KW"/>
</dbReference>
<dbReference type="GO" id="GO:0043571">
    <property type="term" value="P:maintenance of CRISPR repeat elements"/>
    <property type="evidence" value="ECO:0007669"/>
    <property type="project" value="InterPro"/>
</dbReference>
<dbReference type="KEGG" id="drm:Dred_0538"/>
<dbReference type="Proteomes" id="UP000001556">
    <property type="component" value="Chromosome"/>
</dbReference>
<dbReference type="NCBIfam" id="TIGR02593">
    <property type="entry name" value="CRISPR_cas5"/>
    <property type="match status" value="1"/>
</dbReference>
<evidence type="ECO:0000313" key="2">
    <source>
        <dbReference type="EMBL" id="ABO49082.1"/>
    </source>
</evidence>
<protein>
    <submittedName>
        <fullName evidence="2">CRISPR-associated protein, Cas5h family</fullName>
    </submittedName>
</protein>
<sequence length="242" mass="27537">MMKLIAFRLSGRFGHFLRAEAGTSALSYPVPPRTVLLGILGAVLGLEKDLPQELLEPLHIALAGPVPQSHWHKAKLRKDPPEALPQVVKNNQKQEKTTKPEMATLITQEWLFNPAYTIWVALPEPYHQQLEQRLKERCWHFQPCLGLSEMMADIEYLGTLMAEKLPRGSYPVTSIIPQEQAKLDLTQVYDQELALQPLRMPRTVTSSRVFGHSSYFIETKGHPVMVETEQAYQVGDRVLMFI</sequence>
<keyword evidence="1" id="KW-0051">Antiviral defense</keyword>
<dbReference type="RefSeq" id="WP_011876919.1">
    <property type="nucleotide sequence ID" value="NC_009253.1"/>
</dbReference>
<evidence type="ECO:0000256" key="1">
    <source>
        <dbReference type="ARBA" id="ARBA00023118"/>
    </source>
</evidence>
<dbReference type="STRING" id="349161.Dred_0538"/>
<dbReference type="OrthoDB" id="1805474at2"/>
<dbReference type="NCBIfam" id="TIGR02592">
    <property type="entry name" value="cas_Cas5h"/>
    <property type="match status" value="1"/>
</dbReference>
<organism evidence="2 3">
    <name type="scientific">Desulforamulus reducens (strain ATCC BAA-1160 / DSM 100696 / MI-1)</name>
    <name type="common">Desulfotomaculum reducens</name>
    <dbReference type="NCBI Taxonomy" id="349161"/>
    <lineage>
        <taxon>Bacteria</taxon>
        <taxon>Bacillati</taxon>
        <taxon>Bacillota</taxon>
        <taxon>Clostridia</taxon>
        <taxon>Eubacteriales</taxon>
        <taxon>Peptococcaceae</taxon>
        <taxon>Desulforamulus</taxon>
    </lineage>
</organism>
<dbReference type="HOGENOM" id="CLU_090888_1_0_9"/>
<reference evidence="2 3" key="1">
    <citation type="submission" date="2007-03" db="EMBL/GenBank/DDBJ databases">
        <title>Complete sequence of Desulfotomaculum reducens MI-1.</title>
        <authorList>
            <consortium name="US DOE Joint Genome Institute"/>
            <person name="Copeland A."/>
            <person name="Lucas S."/>
            <person name="Lapidus A."/>
            <person name="Barry K."/>
            <person name="Detter J.C."/>
            <person name="Glavina del Rio T."/>
            <person name="Hammon N."/>
            <person name="Israni S."/>
            <person name="Dalin E."/>
            <person name="Tice H."/>
            <person name="Pitluck S."/>
            <person name="Sims D."/>
            <person name="Brettin T."/>
            <person name="Bruce D."/>
            <person name="Han C."/>
            <person name="Tapia R."/>
            <person name="Schmutz J."/>
            <person name="Larimer F."/>
            <person name="Land M."/>
            <person name="Hauser L."/>
            <person name="Kyrpides N."/>
            <person name="Kim E."/>
            <person name="Tebo B.M."/>
            <person name="Richardson P."/>
        </authorList>
    </citation>
    <scope>NUCLEOTIDE SEQUENCE [LARGE SCALE GENOMIC DNA]</scope>
    <source>
        <strain evidence="2 3">MI-1</strain>
    </source>
</reference>
<dbReference type="EMBL" id="CP000612">
    <property type="protein sequence ID" value="ABO49082.1"/>
    <property type="molecule type" value="Genomic_DNA"/>
</dbReference>
<dbReference type="eggNOG" id="COG1688">
    <property type="taxonomic scope" value="Bacteria"/>
</dbReference>
<dbReference type="Gene3D" id="3.30.70.2660">
    <property type="match status" value="1"/>
</dbReference>
<dbReference type="InterPro" id="IPR013421">
    <property type="entry name" value="CRISPR-assoc_prot_Cas5_HALMA"/>
</dbReference>
<accession>A4J1X9</accession>
<dbReference type="Pfam" id="PF09704">
    <property type="entry name" value="Cas_Cas5d"/>
    <property type="match status" value="1"/>
</dbReference>